<dbReference type="RefSeq" id="WP_161894159.1">
    <property type="nucleotide sequence ID" value="NZ_BJOV01000002.1"/>
</dbReference>
<comment type="caution">
    <text evidence="2">The sequence shown here is derived from an EMBL/GenBank/DDBJ whole genome shotgun (WGS) entry which is preliminary data.</text>
</comment>
<keyword evidence="4" id="KW-1185">Reference proteome</keyword>
<evidence type="ECO:0000313" key="2">
    <source>
        <dbReference type="EMBL" id="GEE00235.1"/>
    </source>
</evidence>
<evidence type="ECO:0000313" key="3">
    <source>
        <dbReference type="EMBL" id="GEE04164.1"/>
    </source>
</evidence>
<evidence type="ECO:0000256" key="1">
    <source>
        <dbReference type="SAM" id="SignalP"/>
    </source>
</evidence>
<dbReference type="AlphaFoldDB" id="A0A7I9V473"/>
<protein>
    <recommendedName>
        <fullName evidence="5">Lipoprotein</fullName>
    </recommendedName>
</protein>
<sequence length="307" mass="32628">MRLRPLAAAALVAVSATSLASCTRDRTQEANALHDDVLAMPGVTAVDMYYDNHWSSGYDVKLTVDMFTATPAQVDAVARRIDAAQAGALADYDPVGVLRVTRTSTLTFTEQSDTADIPLHTVATRLAEPLWGTVDARSAGDRVIDLGPAVTDSPTATVDALFRIVAVPFTVAVDSRRRDGTSWRIVEPTTAEVKAAVQSRIAALPTVPTAVRMNRDGIAELSLDLPDDAVAYDAIVSAARTTDGSKDRPTVVKWTLTGHPSPTSENGWRGSVTIGGCDDGSAQSATTDPFALDLERRIQTQFNVCAT</sequence>
<dbReference type="EMBL" id="BJOV01000008">
    <property type="protein sequence ID" value="GEE04164.1"/>
    <property type="molecule type" value="Genomic_DNA"/>
</dbReference>
<evidence type="ECO:0008006" key="5">
    <source>
        <dbReference type="Google" id="ProtNLM"/>
    </source>
</evidence>
<keyword evidence="1" id="KW-0732">Signal</keyword>
<reference evidence="4" key="1">
    <citation type="submission" date="2019-06" db="EMBL/GenBank/DDBJ databases">
        <title>Gordonia isolated from sludge of a wastewater treatment plant.</title>
        <authorList>
            <person name="Tamura T."/>
            <person name="Aoyama K."/>
            <person name="Kang Y."/>
            <person name="Saito S."/>
            <person name="Akiyama N."/>
            <person name="Yazawa K."/>
            <person name="Gonoi T."/>
            <person name="Mikami Y."/>
        </authorList>
    </citation>
    <scope>NUCLEOTIDE SEQUENCE [LARGE SCALE GENOMIC DNA]</scope>
    <source>
        <strain evidence="4">NBRC 107696</strain>
    </source>
</reference>
<proteinExistence type="predicted"/>
<organism evidence="2 4">
    <name type="scientific">Gordonia spumicola</name>
    <dbReference type="NCBI Taxonomy" id="589161"/>
    <lineage>
        <taxon>Bacteria</taxon>
        <taxon>Bacillati</taxon>
        <taxon>Actinomycetota</taxon>
        <taxon>Actinomycetes</taxon>
        <taxon>Mycobacteriales</taxon>
        <taxon>Gordoniaceae</taxon>
        <taxon>Gordonia</taxon>
    </lineage>
</organism>
<name>A0A7I9V473_9ACTN</name>
<dbReference type="OrthoDB" id="4636818at2"/>
<feature type="signal peptide" evidence="1">
    <location>
        <begin position="1"/>
        <end position="20"/>
    </location>
</feature>
<dbReference type="EMBL" id="BJOV01000002">
    <property type="protein sequence ID" value="GEE00235.1"/>
    <property type="molecule type" value="Genomic_DNA"/>
</dbReference>
<dbReference type="Proteomes" id="UP000444960">
    <property type="component" value="Unassembled WGS sequence"/>
</dbReference>
<evidence type="ECO:0000313" key="4">
    <source>
        <dbReference type="Proteomes" id="UP000444960"/>
    </source>
</evidence>
<dbReference type="PROSITE" id="PS51257">
    <property type="entry name" value="PROKAR_LIPOPROTEIN"/>
    <property type="match status" value="1"/>
</dbReference>
<gene>
    <name evidence="2" type="ORF">nbrc107696_06810</name>
    <name evidence="3" type="ORF">nbrc107696_46100</name>
</gene>
<feature type="chain" id="PRO_5044658221" description="Lipoprotein" evidence="1">
    <location>
        <begin position="21"/>
        <end position="307"/>
    </location>
</feature>
<reference evidence="2" key="2">
    <citation type="journal article" date="2020" name="Int. J. Syst. Evol. Microbiol.">
        <title>Gordonia crocea sp. nov. and Gordonia spumicola sp. nov. isolated from sludge of a wastewater treatment plant.</title>
        <authorList>
            <person name="Tamura T."/>
            <person name="Saito S."/>
            <person name="Hamada M."/>
            <person name="Kang Y."/>
            <person name="Hoshino Y."/>
            <person name="Gonoi T."/>
            <person name="Mikami Y."/>
            <person name="Yaguchi T."/>
        </authorList>
    </citation>
    <scope>NUCLEOTIDE SEQUENCE</scope>
    <source>
        <strain evidence="2">NBRC 107696</strain>
    </source>
</reference>
<accession>A0A7I9V473</accession>